<proteinExistence type="predicted"/>
<dbReference type="EMBL" id="CM043015">
    <property type="protein sequence ID" value="KAI4471158.1"/>
    <property type="molecule type" value="Genomic_DNA"/>
</dbReference>
<dbReference type="Proteomes" id="UP001056778">
    <property type="component" value="Chromosome 1"/>
</dbReference>
<reference evidence="1" key="1">
    <citation type="submission" date="2022-04" db="EMBL/GenBank/DDBJ databases">
        <title>Chromosome-scale genome assembly of Holotrichia oblita Faldermann.</title>
        <authorList>
            <person name="Rongchong L."/>
        </authorList>
    </citation>
    <scope>NUCLEOTIDE SEQUENCE</scope>
    <source>
        <strain evidence="1">81SQS9</strain>
    </source>
</reference>
<keyword evidence="2" id="KW-1185">Reference proteome</keyword>
<keyword evidence="1" id="KW-0378">Hydrolase</keyword>
<evidence type="ECO:0000313" key="2">
    <source>
        <dbReference type="Proteomes" id="UP001056778"/>
    </source>
</evidence>
<comment type="caution">
    <text evidence="1">The sequence shown here is derived from an EMBL/GenBank/DDBJ whole genome shotgun (WGS) entry which is preliminary data.</text>
</comment>
<gene>
    <name evidence="1" type="ORF">MML48_1g19592</name>
</gene>
<keyword evidence="1" id="KW-0645">Protease</keyword>
<organism evidence="1 2">
    <name type="scientific">Holotrichia oblita</name>
    <name type="common">Chafer beetle</name>
    <dbReference type="NCBI Taxonomy" id="644536"/>
    <lineage>
        <taxon>Eukaryota</taxon>
        <taxon>Metazoa</taxon>
        <taxon>Ecdysozoa</taxon>
        <taxon>Arthropoda</taxon>
        <taxon>Hexapoda</taxon>
        <taxon>Insecta</taxon>
        <taxon>Pterygota</taxon>
        <taxon>Neoptera</taxon>
        <taxon>Endopterygota</taxon>
        <taxon>Coleoptera</taxon>
        <taxon>Polyphaga</taxon>
        <taxon>Scarabaeiformia</taxon>
        <taxon>Scarabaeidae</taxon>
        <taxon>Melolonthinae</taxon>
        <taxon>Holotrichia</taxon>
    </lineage>
</organism>
<name>A0ACB9TW23_HOLOL</name>
<accession>A0ACB9TW23</accession>
<protein>
    <submittedName>
        <fullName evidence="1">Serine protease-related</fullName>
    </submittedName>
</protein>
<sequence>MLFYIFFSCLLIKIQAQNNADKDAAVFQIFGNASEYIPPGYEIVTKAPLGSLMALPRCGTGPDEGKRENANECENFLDVCCNLPVGGVLPTTSPTPPVTPVLKPSLCGIRNENGLDFKITGNTNEAEYGEFPWMLALLKVDFNPEIDRTQFICGASLIAPSVVLTGAHCVNNYQNNLGGIKIRAGEWDASSEKERHPYQERNIRQIIIHKEFDPKIVVNDVALLVLEKSLMQADNIGTICLPQSNQVFNSKNCFASGWGKKEFGSRLTHYSSNCPFHRL</sequence>
<evidence type="ECO:0000313" key="1">
    <source>
        <dbReference type="EMBL" id="KAI4471158.1"/>
    </source>
</evidence>